<keyword evidence="3 4" id="KW-0067">ATP-binding</keyword>
<feature type="binding site" evidence="4">
    <location>
        <begin position="138"/>
        <end position="145"/>
    </location>
    <ligand>
        <name>ATP</name>
        <dbReference type="ChEBI" id="CHEBI:30616"/>
    </ligand>
</feature>
<evidence type="ECO:0000256" key="4">
    <source>
        <dbReference type="PROSITE-ProRule" id="PRU00289"/>
    </source>
</evidence>
<proteinExistence type="predicted"/>
<evidence type="ECO:0000256" key="3">
    <source>
        <dbReference type="ARBA" id="ARBA00022840"/>
    </source>
</evidence>
<name>A0A1R0Y9J9_9BACL</name>
<dbReference type="AlphaFoldDB" id="A0A1R0Y9J9"/>
<accession>A0A1R0Y9J9</accession>
<dbReference type="PROSITE" id="PS50901">
    <property type="entry name" value="FTSK"/>
    <property type="match status" value="1"/>
</dbReference>
<reference evidence="6 7" key="1">
    <citation type="submission" date="2016-10" db="EMBL/GenBank/DDBJ databases">
        <title>Paenibacillus species isolates.</title>
        <authorList>
            <person name="Beno S.M."/>
        </authorList>
    </citation>
    <scope>NUCLEOTIDE SEQUENCE [LARGE SCALE GENOMIC DNA]</scope>
    <source>
        <strain evidence="6 7">FSL H7-0710</strain>
    </source>
</reference>
<dbReference type="InterPro" id="IPR027417">
    <property type="entry name" value="P-loop_NTPase"/>
</dbReference>
<evidence type="ECO:0000256" key="1">
    <source>
        <dbReference type="ARBA" id="ARBA00004141"/>
    </source>
</evidence>
<gene>
    <name evidence="6" type="ORF">BSK52_00455</name>
</gene>
<evidence type="ECO:0000313" key="7">
    <source>
        <dbReference type="Proteomes" id="UP000187439"/>
    </source>
</evidence>
<keyword evidence="2 4" id="KW-0547">Nucleotide-binding</keyword>
<dbReference type="SUPFAM" id="SSF52540">
    <property type="entry name" value="P-loop containing nucleoside triphosphate hydrolases"/>
    <property type="match status" value="1"/>
</dbReference>
<protein>
    <recommendedName>
        <fullName evidence="5">FtsK domain-containing protein</fullName>
    </recommendedName>
</protein>
<comment type="subcellular location">
    <subcellularLocation>
        <location evidence="1">Membrane</location>
        <topology evidence="1">Multi-pass membrane protein</topology>
    </subcellularLocation>
</comment>
<dbReference type="InterPro" id="IPR050206">
    <property type="entry name" value="FtsK/SpoIIIE/SftA"/>
</dbReference>
<feature type="domain" description="FtsK" evidence="5">
    <location>
        <begin position="122"/>
        <end position="316"/>
    </location>
</feature>
<dbReference type="RefSeq" id="WP_076116343.1">
    <property type="nucleotide sequence ID" value="NZ_MPTC01000001.1"/>
</dbReference>
<organism evidence="6 7">
    <name type="scientific">Paenibacillus odorifer</name>
    <dbReference type="NCBI Taxonomy" id="189426"/>
    <lineage>
        <taxon>Bacteria</taxon>
        <taxon>Bacillati</taxon>
        <taxon>Bacillota</taxon>
        <taxon>Bacilli</taxon>
        <taxon>Bacillales</taxon>
        <taxon>Paenibacillaceae</taxon>
        <taxon>Paenibacillus</taxon>
    </lineage>
</organism>
<dbReference type="Proteomes" id="UP000187439">
    <property type="component" value="Unassembled WGS sequence"/>
</dbReference>
<comment type="caution">
    <text evidence="6">The sequence shown here is derived from an EMBL/GenBank/DDBJ whole genome shotgun (WGS) entry which is preliminary data.</text>
</comment>
<dbReference type="EMBL" id="MPTC01000001">
    <property type="protein sequence ID" value="OMD44056.1"/>
    <property type="molecule type" value="Genomic_DNA"/>
</dbReference>
<evidence type="ECO:0000313" key="6">
    <source>
        <dbReference type="EMBL" id="OMD44056.1"/>
    </source>
</evidence>
<dbReference type="GO" id="GO:0005524">
    <property type="term" value="F:ATP binding"/>
    <property type="evidence" value="ECO:0007669"/>
    <property type="project" value="UniProtKB-UniRule"/>
</dbReference>
<dbReference type="InterPro" id="IPR002543">
    <property type="entry name" value="FtsK_dom"/>
</dbReference>
<evidence type="ECO:0000256" key="2">
    <source>
        <dbReference type="ARBA" id="ARBA00022741"/>
    </source>
</evidence>
<sequence>MNSILSYHRLQREDDETFLINFLEDLDGQVQTNFDLCPEPVGWIHEFRNEQTLVGKESSIRQKFIRSTYNTDTMSREARQPLSDYWSGSTENGINLRPGEVYNPRTNKDHAPIPHKEVREKYSPVSLNDVAVHGLIGGRTGSGKSVFLNNLICNLMTEYAPWELDLFLADFKKVELSRYASNSEHIAPHLVACAATSNIAYVISLLDYIVKCMKAREKLFQKLNITHIKNFRKQFNVVLPRILLIVDEFQQLFLEASGKQTLQIQELLTSITKLGRATGVHLLFASQEMSGTLAGNVISNFKARFALPCDHGTSSSLIGNGAAAALEDKGIVIANIDGGDVNQNLYYRVPLIQDDDVRLDTSLQPWEQLSEFDEALARLAHLSSGWQVHDPQGKAAIQRKPMKYFDEDVVRPWKQENEHNSIIAGYRNDRYKAYVEKYLEKDPILLESLVLGDSVTYTPKKNDVQTCFLTKGARRHIAIAASSPANAAYIEKLLLENLNTSHQSYIHVVVDCNPLLTGVYDLQDDIEKHLLMDVCSAAGSELGDLHSNLFKETFFGTQLMEQYELDQCPKVMDRNGFIEQVDGLSVLLPFLSLLSASPEWFSVLSTELEEIGLNREMIIDWRDIECYMDIASNIDYSELYEAILHKSADTEEERIKPSVVQHGKRRPMTPVEFSDAVLQADKRDQMMQTFMDELRMLANEDILDLFRKSSAQPLIVLWYRGIESADKEAVKEIEKALKGVFAKRNDVICIMTAITTGQDTTSFDSLIRNYTNLRFCKSPIEKVYHVIGMDYSKQQNDESPVFDFKVINANNQRMFKRFQTELRNDKMHEIDWEQIEA</sequence>
<dbReference type="PANTHER" id="PTHR22683:SF41">
    <property type="entry name" value="DNA TRANSLOCASE FTSK"/>
    <property type="match status" value="1"/>
</dbReference>
<dbReference type="PANTHER" id="PTHR22683">
    <property type="entry name" value="SPORULATION PROTEIN RELATED"/>
    <property type="match status" value="1"/>
</dbReference>
<dbReference type="GO" id="GO:0016020">
    <property type="term" value="C:membrane"/>
    <property type="evidence" value="ECO:0007669"/>
    <property type="project" value="UniProtKB-SubCell"/>
</dbReference>
<dbReference type="Pfam" id="PF01580">
    <property type="entry name" value="FtsK_SpoIIIE"/>
    <property type="match status" value="1"/>
</dbReference>
<dbReference type="Gene3D" id="3.40.50.300">
    <property type="entry name" value="P-loop containing nucleotide triphosphate hydrolases"/>
    <property type="match status" value="1"/>
</dbReference>
<evidence type="ECO:0000259" key="5">
    <source>
        <dbReference type="PROSITE" id="PS50901"/>
    </source>
</evidence>
<dbReference type="GO" id="GO:0003677">
    <property type="term" value="F:DNA binding"/>
    <property type="evidence" value="ECO:0007669"/>
    <property type="project" value="InterPro"/>
</dbReference>